<dbReference type="Proteomes" id="UP001142444">
    <property type="component" value="Unassembled WGS sequence"/>
</dbReference>
<gene>
    <name evidence="2" type="ORF">OQ257_08005</name>
</gene>
<accession>A0A9X4G4C2</accession>
<dbReference type="EMBL" id="JAPHVQ010000007">
    <property type="protein sequence ID" value="MDE8035106.1"/>
    <property type="molecule type" value="Genomic_DNA"/>
</dbReference>
<name>A0A9X4G4C2_ACTEU</name>
<dbReference type="Pfam" id="PF13476">
    <property type="entry name" value="AAA_23"/>
    <property type="match status" value="1"/>
</dbReference>
<keyword evidence="3" id="KW-1185">Reference proteome</keyword>
<reference evidence="2" key="1">
    <citation type="submission" date="2022-11" db="EMBL/GenBank/DDBJ databases">
        <authorList>
            <person name="Kamali M."/>
            <person name="Peak L."/>
            <person name="Go Y.Y."/>
            <person name="Balasuriya U.B.R."/>
            <person name="Carossino M."/>
        </authorList>
    </citation>
    <scope>NUCLEOTIDE SEQUENCE</scope>
    <source>
        <strain evidence="2">4524</strain>
    </source>
</reference>
<dbReference type="InterPro" id="IPR027417">
    <property type="entry name" value="P-loop_NTPase"/>
</dbReference>
<evidence type="ECO:0000313" key="3">
    <source>
        <dbReference type="Proteomes" id="UP001142444"/>
    </source>
</evidence>
<evidence type="ECO:0000313" key="2">
    <source>
        <dbReference type="EMBL" id="MDE8035106.1"/>
    </source>
</evidence>
<protein>
    <submittedName>
        <fullName evidence="2">AAA family ATPase</fullName>
    </submittedName>
</protein>
<reference evidence="2" key="2">
    <citation type="journal article" date="2023" name="Pathogens">
        <title>Pathological Features and Genomic Characterization of an Actinobacillus equuli subsp. equuli Bearing Unique Virulence-Associated Genes from an Adult Horse with Pleuropneumonia.</title>
        <authorList>
            <person name="Kamali M."/>
            <person name="Carossino M."/>
            <person name="Del Piero F."/>
            <person name="Peak L."/>
            <person name="Mitchell M.S."/>
            <person name="Willette J."/>
            <person name="Baker R."/>
            <person name="Li F."/>
            <person name="Kenez A."/>
            <person name="Balasuriya U.B.R."/>
            <person name="Go Y.Y."/>
        </authorList>
    </citation>
    <scope>NUCLEOTIDE SEQUENCE</scope>
    <source>
        <strain evidence="2">4524</strain>
    </source>
</reference>
<dbReference type="AlphaFoldDB" id="A0A9X4G4C2"/>
<dbReference type="GO" id="GO:0006302">
    <property type="term" value="P:double-strand break repair"/>
    <property type="evidence" value="ECO:0007669"/>
    <property type="project" value="InterPro"/>
</dbReference>
<dbReference type="Gene3D" id="3.40.50.300">
    <property type="entry name" value="P-loop containing nucleotide triphosphate hydrolases"/>
    <property type="match status" value="1"/>
</dbReference>
<dbReference type="InterPro" id="IPR038729">
    <property type="entry name" value="Rad50/SbcC_AAA"/>
</dbReference>
<dbReference type="SUPFAM" id="SSF52540">
    <property type="entry name" value="P-loop containing nucleoside triphosphate hydrolases"/>
    <property type="match status" value="1"/>
</dbReference>
<sequence length="82" mass="9363">MLQLKVKNFRNIHELDIELPIKKGVYAISGENGIGKSTILTILSKLVYTAAFNSYFKYDGDSSSEIIFTYKGKKNKWIKTNQ</sequence>
<proteinExistence type="predicted"/>
<comment type="caution">
    <text evidence="2">The sequence shown here is derived from an EMBL/GenBank/DDBJ whole genome shotgun (WGS) entry which is preliminary data.</text>
</comment>
<feature type="domain" description="Rad50/SbcC-type AAA" evidence="1">
    <location>
        <begin position="3"/>
        <end position="73"/>
    </location>
</feature>
<dbReference type="GO" id="GO:0016887">
    <property type="term" value="F:ATP hydrolysis activity"/>
    <property type="evidence" value="ECO:0007669"/>
    <property type="project" value="InterPro"/>
</dbReference>
<organism evidence="2 3">
    <name type="scientific">Actinobacillus equuli subsp. equuli</name>
    <dbReference type="NCBI Taxonomy" id="202947"/>
    <lineage>
        <taxon>Bacteria</taxon>
        <taxon>Pseudomonadati</taxon>
        <taxon>Pseudomonadota</taxon>
        <taxon>Gammaproteobacteria</taxon>
        <taxon>Pasteurellales</taxon>
        <taxon>Pasteurellaceae</taxon>
        <taxon>Actinobacillus</taxon>
    </lineage>
</organism>
<dbReference type="RefSeq" id="WP_275218109.1">
    <property type="nucleotide sequence ID" value="NZ_JAPHVQ010000007.1"/>
</dbReference>
<evidence type="ECO:0000259" key="1">
    <source>
        <dbReference type="Pfam" id="PF13476"/>
    </source>
</evidence>